<keyword evidence="1" id="KW-0285">Flavoprotein</keyword>
<evidence type="ECO:0000313" key="4">
    <source>
        <dbReference type="EMBL" id="MPQ64328.1"/>
    </source>
</evidence>
<evidence type="ECO:0000256" key="1">
    <source>
        <dbReference type="ARBA" id="ARBA00022630"/>
    </source>
</evidence>
<dbReference type="EMBL" id="SPSF01000044">
    <property type="protein sequence ID" value="MPQ64328.1"/>
    <property type="molecule type" value="Genomic_DNA"/>
</dbReference>
<dbReference type="PRINTS" id="PR00469">
    <property type="entry name" value="PNDRDTASEII"/>
</dbReference>
<dbReference type="InterPro" id="IPR023753">
    <property type="entry name" value="FAD/NAD-binding_dom"/>
</dbReference>
<organism evidence="4 5">
    <name type="scientific">Clostridium estertheticum</name>
    <dbReference type="NCBI Taxonomy" id="238834"/>
    <lineage>
        <taxon>Bacteria</taxon>
        <taxon>Bacillati</taxon>
        <taxon>Bacillota</taxon>
        <taxon>Clostridia</taxon>
        <taxon>Eubacteriales</taxon>
        <taxon>Clostridiaceae</taxon>
        <taxon>Clostridium</taxon>
    </lineage>
</organism>
<dbReference type="SUPFAM" id="SSF51905">
    <property type="entry name" value="FAD/NAD(P)-binding domain"/>
    <property type="match status" value="1"/>
</dbReference>
<protein>
    <submittedName>
        <fullName evidence="4">NAD(P)/FAD-dependent oxidoreductase</fullName>
    </submittedName>
</protein>
<sequence length="289" mass="31644">MSERYDIAIIGTGPAGLEAAINAKIRNKNIVIFGNKDLSPKLTKAAKVNNYLGLYNLTGTELKNKFADHIKDMGVEIVNEKINNVYAMGDYFALMVNEKVYEAKAIILATGIEYTKPLIGEEEFLGKGVGYCATCDAPLYKGKTVVIVGYNKESVEEANYVSELSGKTYYIPMYKGEYNLNENVEIINNKPLKIVGDDVVTKMILDQGEIATDGIFMLRDSVSPSQLVPGIEIENGHIKVDRDMKTSIDGCYAAGDCTGTPYQYMKSAGEGLVAALSAVSYVDKLHENK</sequence>
<dbReference type="Pfam" id="PF07992">
    <property type="entry name" value="Pyr_redox_2"/>
    <property type="match status" value="1"/>
</dbReference>
<dbReference type="Proteomes" id="UP000342249">
    <property type="component" value="Unassembled WGS sequence"/>
</dbReference>
<feature type="domain" description="FAD/NAD(P)-binding" evidence="3">
    <location>
        <begin position="5"/>
        <end position="271"/>
    </location>
</feature>
<accession>A0A5N7ITN2</accession>
<proteinExistence type="predicted"/>
<dbReference type="InterPro" id="IPR050097">
    <property type="entry name" value="Ferredoxin-NADP_redctase_2"/>
</dbReference>
<evidence type="ECO:0000259" key="3">
    <source>
        <dbReference type="Pfam" id="PF07992"/>
    </source>
</evidence>
<reference evidence="4 5" key="1">
    <citation type="journal article" date="2019" name="Lett. Appl. Microbiol.">
        <title>A case of 'blown pack' spoilage of vacuum-packaged pork likely associated with Clostridium estertheticum in Canada.</title>
        <authorList>
            <person name="Zhang P."/>
            <person name="Ward P."/>
            <person name="McMullen L.M."/>
            <person name="Yang X."/>
        </authorList>
    </citation>
    <scope>NUCLEOTIDE SEQUENCE [LARGE SCALE GENOMIC DNA]</scope>
    <source>
        <strain evidence="4 5">MA19</strain>
    </source>
</reference>
<dbReference type="Gene3D" id="3.50.50.60">
    <property type="entry name" value="FAD/NAD(P)-binding domain"/>
    <property type="match status" value="2"/>
</dbReference>
<dbReference type="PRINTS" id="PR00368">
    <property type="entry name" value="FADPNR"/>
</dbReference>
<comment type="caution">
    <text evidence="4">The sequence shown here is derived from an EMBL/GenBank/DDBJ whole genome shotgun (WGS) entry which is preliminary data.</text>
</comment>
<dbReference type="RefSeq" id="WP_152753610.1">
    <property type="nucleotide sequence ID" value="NZ_CP086140.1"/>
</dbReference>
<dbReference type="GO" id="GO:0016491">
    <property type="term" value="F:oxidoreductase activity"/>
    <property type="evidence" value="ECO:0007669"/>
    <property type="project" value="UniProtKB-KW"/>
</dbReference>
<keyword evidence="2" id="KW-0560">Oxidoreductase</keyword>
<dbReference type="AlphaFoldDB" id="A0A5N7ITN2"/>
<name>A0A5N7ITN2_9CLOT</name>
<dbReference type="PANTHER" id="PTHR48105">
    <property type="entry name" value="THIOREDOXIN REDUCTASE 1-RELATED-RELATED"/>
    <property type="match status" value="1"/>
</dbReference>
<gene>
    <name evidence="4" type="ORF">E4V82_19745</name>
</gene>
<evidence type="ECO:0000256" key="2">
    <source>
        <dbReference type="ARBA" id="ARBA00023002"/>
    </source>
</evidence>
<dbReference type="InterPro" id="IPR036188">
    <property type="entry name" value="FAD/NAD-bd_sf"/>
</dbReference>
<evidence type="ECO:0000313" key="5">
    <source>
        <dbReference type="Proteomes" id="UP000342249"/>
    </source>
</evidence>